<name>A0A1Q3CTF6_CEPFO</name>
<feature type="non-terminal residue" evidence="1">
    <location>
        <position position="1"/>
    </location>
</feature>
<dbReference type="InParanoid" id="A0A1Q3CTF6"/>
<dbReference type="AlphaFoldDB" id="A0A1Q3CTF6"/>
<feature type="non-terminal residue" evidence="1">
    <location>
        <position position="102"/>
    </location>
</feature>
<dbReference type="Proteomes" id="UP000187406">
    <property type="component" value="Unassembled WGS sequence"/>
</dbReference>
<protein>
    <submittedName>
        <fullName evidence="1">Uncharacterized protein</fullName>
    </submittedName>
</protein>
<dbReference type="PANTHER" id="PTHR48434:SF1">
    <property type="entry name" value="(RAPE) HYPOTHETICAL PROTEIN"/>
    <property type="match status" value="1"/>
</dbReference>
<dbReference type="OrthoDB" id="1743486at2759"/>
<keyword evidence="2" id="KW-1185">Reference proteome</keyword>
<reference evidence="2" key="1">
    <citation type="submission" date="2016-04" db="EMBL/GenBank/DDBJ databases">
        <title>Cephalotus genome sequencing.</title>
        <authorList>
            <person name="Fukushima K."/>
            <person name="Hasebe M."/>
            <person name="Fang X."/>
        </authorList>
    </citation>
    <scope>NUCLEOTIDE SEQUENCE [LARGE SCALE GENOMIC DNA]</scope>
    <source>
        <strain evidence="2">cv. St1</strain>
    </source>
</reference>
<evidence type="ECO:0000313" key="2">
    <source>
        <dbReference type="Proteomes" id="UP000187406"/>
    </source>
</evidence>
<accession>A0A1Q3CTF6</accession>
<sequence length="102" mass="12486">KIITITEWGQPLHHYKHFSSSFDIPVYNYFYYIQAWHHAFLFKNIEDRHSWFFCFDKTFNARQIIPYWFMDMWTFYGPNQDILTPSVEEALCTFANNTEDNP</sequence>
<dbReference type="EMBL" id="BDDD01002861">
    <property type="protein sequence ID" value="GAV83353.1"/>
    <property type="molecule type" value="Genomic_DNA"/>
</dbReference>
<proteinExistence type="predicted"/>
<dbReference type="PANTHER" id="PTHR48434">
    <property type="entry name" value="(RAPE) HYPOTHETICAL PROTEIN"/>
    <property type="match status" value="1"/>
</dbReference>
<comment type="caution">
    <text evidence="1">The sequence shown here is derived from an EMBL/GenBank/DDBJ whole genome shotgun (WGS) entry which is preliminary data.</text>
</comment>
<evidence type="ECO:0000313" key="1">
    <source>
        <dbReference type="EMBL" id="GAV83353.1"/>
    </source>
</evidence>
<gene>
    <name evidence="1" type="ORF">CFOL_v3_26801</name>
</gene>
<organism evidence="1 2">
    <name type="scientific">Cephalotus follicularis</name>
    <name type="common">Albany pitcher plant</name>
    <dbReference type="NCBI Taxonomy" id="3775"/>
    <lineage>
        <taxon>Eukaryota</taxon>
        <taxon>Viridiplantae</taxon>
        <taxon>Streptophyta</taxon>
        <taxon>Embryophyta</taxon>
        <taxon>Tracheophyta</taxon>
        <taxon>Spermatophyta</taxon>
        <taxon>Magnoliopsida</taxon>
        <taxon>eudicotyledons</taxon>
        <taxon>Gunneridae</taxon>
        <taxon>Pentapetalae</taxon>
        <taxon>rosids</taxon>
        <taxon>fabids</taxon>
        <taxon>Oxalidales</taxon>
        <taxon>Cephalotaceae</taxon>
        <taxon>Cephalotus</taxon>
    </lineage>
</organism>